<name>A0A0R2CK23_9LACO</name>
<feature type="transmembrane region" description="Helical" evidence="1">
    <location>
        <begin position="12"/>
        <end position="39"/>
    </location>
</feature>
<dbReference type="RefSeq" id="WP_164476869.1">
    <property type="nucleotide sequence ID" value="NZ_AYZI01000004.1"/>
</dbReference>
<evidence type="ECO:0000256" key="1">
    <source>
        <dbReference type="SAM" id="Phobius"/>
    </source>
</evidence>
<keyword evidence="1" id="KW-0472">Membrane</keyword>
<proteinExistence type="predicted"/>
<protein>
    <submittedName>
        <fullName evidence="2">Uncharacterized protein</fullName>
    </submittedName>
</protein>
<dbReference type="AlphaFoldDB" id="A0A0R2CK23"/>
<reference evidence="2 3" key="1">
    <citation type="journal article" date="2015" name="Genome Announc.">
        <title>Expanding the biotechnology potential of lactobacilli through comparative genomics of 213 strains and associated genera.</title>
        <authorList>
            <person name="Sun Z."/>
            <person name="Harris H.M."/>
            <person name="McCann A."/>
            <person name="Guo C."/>
            <person name="Argimon S."/>
            <person name="Zhang W."/>
            <person name="Yang X."/>
            <person name="Jeffery I.B."/>
            <person name="Cooney J.C."/>
            <person name="Kagawa T.F."/>
            <person name="Liu W."/>
            <person name="Song Y."/>
            <person name="Salvetti E."/>
            <person name="Wrobel A."/>
            <person name="Rasinkangas P."/>
            <person name="Parkhill J."/>
            <person name="Rea M.C."/>
            <person name="O'Sullivan O."/>
            <person name="Ritari J."/>
            <person name="Douillard F.P."/>
            <person name="Paul Ross R."/>
            <person name="Yang R."/>
            <person name="Briner A.E."/>
            <person name="Felis G.E."/>
            <person name="de Vos W.M."/>
            <person name="Barrangou R."/>
            <person name="Klaenhammer T.R."/>
            <person name="Caufield P.W."/>
            <person name="Cui Y."/>
            <person name="Zhang H."/>
            <person name="O'Toole P.W."/>
        </authorList>
    </citation>
    <scope>NUCLEOTIDE SEQUENCE [LARGE SCALE GENOMIC DNA]</scope>
    <source>
        <strain evidence="2 3">DSM 22689</strain>
    </source>
</reference>
<accession>A0A0R2CK23</accession>
<comment type="caution">
    <text evidence="2">The sequence shown here is derived from an EMBL/GenBank/DDBJ whole genome shotgun (WGS) entry which is preliminary data.</text>
</comment>
<evidence type="ECO:0000313" key="2">
    <source>
        <dbReference type="EMBL" id="KRM91701.1"/>
    </source>
</evidence>
<gene>
    <name evidence="2" type="ORF">FC87_GL000838</name>
</gene>
<keyword evidence="1" id="KW-0812">Transmembrane</keyword>
<organism evidence="2 3">
    <name type="scientific">Fructilactobacillus florum DSM 22689 = JCM 16035</name>
    <dbReference type="NCBI Taxonomy" id="1423745"/>
    <lineage>
        <taxon>Bacteria</taxon>
        <taxon>Bacillati</taxon>
        <taxon>Bacillota</taxon>
        <taxon>Bacilli</taxon>
        <taxon>Lactobacillales</taxon>
        <taxon>Lactobacillaceae</taxon>
        <taxon>Fructilactobacillus</taxon>
    </lineage>
</organism>
<sequence>MKNKKYNGNTPLLIGSIIVGGSAIALGVTSIVGITMWSITYGNPKFNKNNTK</sequence>
<dbReference type="EMBL" id="AYZI01000004">
    <property type="protein sequence ID" value="KRM91701.1"/>
    <property type="molecule type" value="Genomic_DNA"/>
</dbReference>
<evidence type="ECO:0000313" key="3">
    <source>
        <dbReference type="Proteomes" id="UP000051586"/>
    </source>
</evidence>
<keyword evidence="1" id="KW-1133">Transmembrane helix</keyword>
<dbReference type="Proteomes" id="UP000051586">
    <property type="component" value="Unassembled WGS sequence"/>
</dbReference>